<evidence type="ECO:0000313" key="2">
    <source>
        <dbReference type="Proteomes" id="UP000245998"/>
    </source>
</evidence>
<keyword evidence="2" id="KW-1185">Reference proteome</keyword>
<dbReference type="AlphaFoldDB" id="A0A2U1K4C5"/>
<dbReference type="InterPro" id="IPR024787">
    <property type="entry name" value="EcsC"/>
</dbReference>
<sequence>MTEYEKKAFQELEAWEKKMRKRQTLAARYAKVVQNKINAKIPEKVHNIITESIKKTVTAVLVGSEYTTKRTPLKEASLEQREELVLEKVKVYKRIASAEGAGTGAGGLLLGAADFPLLLGIKMKFLFDAASLYGFDVKDYRERLYILHLFQLAFSSDKKRMEVLEEIKSWEQTAESLPVKSTYLQTIDWQSWQQEYRDHIDLVKLFQLLPGIGAVIGAYANYKLLDELSETAMNGYRMRFFNK</sequence>
<dbReference type="RefSeq" id="WP_116554591.1">
    <property type="nucleotide sequence ID" value="NZ_QCZG01000016.1"/>
</dbReference>
<comment type="caution">
    <text evidence="1">The sequence shown here is derived from an EMBL/GenBank/DDBJ whole genome shotgun (WGS) entry which is preliminary data.</text>
</comment>
<evidence type="ECO:0000313" key="1">
    <source>
        <dbReference type="EMBL" id="PWA11798.1"/>
    </source>
</evidence>
<dbReference type="Pfam" id="PF12787">
    <property type="entry name" value="EcsC"/>
    <property type="match status" value="1"/>
</dbReference>
<dbReference type="EMBL" id="QCZG01000016">
    <property type="protein sequence ID" value="PWA11798.1"/>
    <property type="molecule type" value="Genomic_DNA"/>
</dbReference>
<dbReference type="Proteomes" id="UP000245998">
    <property type="component" value="Unassembled WGS sequence"/>
</dbReference>
<dbReference type="OrthoDB" id="1705901at2"/>
<accession>A0A2U1K4C5</accession>
<proteinExistence type="predicted"/>
<protein>
    <submittedName>
        <fullName evidence="1">ABC transporter-associated protein EcsC</fullName>
    </submittedName>
</protein>
<organism evidence="1 2">
    <name type="scientific">Pueribacillus theae</name>
    <dbReference type="NCBI Taxonomy" id="2171751"/>
    <lineage>
        <taxon>Bacteria</taxon>
        <taxon>Bacillati</taxon>
        <taxon>Bacillota</taxon>
        <taxon>Bacilli</taxon>
        <taxon>Bacillales</taxon>
        <taxon>Bacillaceae</taxon>
        <taxon>Pueribacillus</taxon>
    </lineage>
</organism>
<reference evidence="1 2" key="1">
    <citation type="submission" date="2018-04" db="EMBL/GenBank/DDBJ databases">
        <title>Camelliibacillus theae gen. nov., sp. nov., isolated from Pu'er tea.</title>
        <authorList>
            <person name="Niu L."/>
        </authorList>
    </citation>
    <scope>NUCLEOTIDE SEQUENCE [LARGE SCALE GENOMIC DNA]</scope>
    <source>
        <strain evidence="1 2">T8</strain>
    </source>
</reference>
<dbReference type="PANTHER" id="PTHR41260:SF1">
    <property type="entry name" value="PROTEIN ECSC"/>
    <property type="match status" value="1"/>
</dbReference>
<name>A0A2U1K4C5_9BACI</name>
<dbReference type="PANTHER" id="PTHR41260">
    <property type="entry name" value="PROTEIN ECSC"/>
    <property type="match status" value="1"/>
</dbReference>
<gene>
    <name evidence="1" type="ORF">DCC39_09160</name>
</gene>